<comment type="caution">
    <text evidence="1">The sequence shown here is derived from an EMBL/GenBank/DDBJ whole genome shotgun (WGS) entry which is preliminary data.</text>
</comment>
<accession>A0A2T4JLE8</accession>
<name>A0A2T4JLE8_9RHOB</name>
<sequence>MAVTSRKDEIEVIAGQLVAQSIMTQIVMGHLAMVSEDRGAGIRHAVETGISTMQMNPNMTTLEKFGAVKTLEDALDMIDQIRSAS</sequence>
<dbReference type="OrthoDB" id="7872233at2"/>
<gene>
    <name evidence="1" type="ORF">C5F48_23565</name>
</gene>
<dbReference type="AlphaFoldDB" id="A0A2T4JLE8"/>
<protein>
    <submittedName>
        <fullName evidence="1">Uncharacterized protein</fullName>
    </submittedName>
</protein>
<reference evidence="1 2" key="1">
    <citation type="submission" date="2018-03" db="EMBL/GenBank/DDBJ databases">
        <title>Cereibacter changlensis.</title>
        <authorList>
            <person name="Meyer T.E."/>
            <person name="Miller S."/>
            <person name="Lodha T."/>
            <person name="Gandham S."/>
            <person name="Chintalapati S."/>
            <person name="Chintalapati V.R."/>
        </authorList>
    </citation>
    <scope>NUCLEOTIDE SEQUENCE [LARGE SCALE GENOMIC DNA]</scope>
    <source>
        <strain evidence="1 2">JA139</strain>
    </source>
</reference>
<evidence type="ECO:0000313" key="1">
    <source>
        <dbReference type="EMBL" id="PTE18731.1"/>
    </source>
</evidence>
<dbReference type="RefSeq" id="WP_107666100.1">
    <property type="nucleotide sequence ID" value="NZ_PZKG01000314.1"/>
</dbReference>
<keyword evidence="2" id="KW-1185">Reference proteome</keyword>
<dbReference type="Proteomes" id="UP000241010">
    <property type="component" value="Unassembled WGS sequence"/>
</dbReference>
<evidence type="ECO:0000313" key="2">
    <source>
        <dbReference type="Proteomes" id="UP000241010"/>
    </source>
</evidence>
<organism evidence="1 2">
    <name type="scientific">Cereibacter changlensis JA139</name>
    <dbReference type="NCBI Taxonomy" id="1188249"/>
    <lineage>
        <taxon>Bacteria</taxon>
        <taxon>Pseudomonadati</taxon>
        <taxon>Pseudomonadota</taxon>
        <taxon>Alphaproteobacteria</taxon>
        <taxon>Rhodobacterales</taxon>
        <taxon>Paracoccaceae</taxon>
        <taxon>Cereibacter</taxon>
    </lineage>
</organism>
<dbReference type="EMBL" id="PZKG01000314">
    <property type="protein sequence ID" value="PTE18731.1"/>
    <property type="molecule type" value="Genomic_DNA"/>
</dbReference>
<proteinExistence type="predicted"/>